<organism evidence="9 10">
    <name type="scientific">Candidatus Merdivivens pullistercoris</name>
    <dbReference type="NCBI Taxonomy" id="2840873"/>
    <lineage>
        <taxon>Bacteria</taxon>
        <taxon>Pseudomonadati</taxon>
        <taxon>Bacteroidota</taxon>
        <taxon>Bacteroidia</taxon>
        <taxon>Bacteroidales</taxon>
        <taxon>Muribaculaceae</taxon>
        <taxon>Muribaculaceae incertae sedis</taxon>
        <taxon>Candidatus Merdivivens</taxon>
    </lineage>
</organism>
<evidence type="ECO:0000256" key="6">
    <source>
        <dbReference type="ARBA" id="ARBA00023136"/>
    </source>
</evidence>
<sequence length="718" mass="81414">MIAKSIIRAVVLVCMLLLLHLNAVGRVPYMRDDDNIAGNNRTNRPLGQETERDSTVSQDSTEDLDFVIRGDSTVFKLNEATVVFQRPTSSMRGSMLSAVKVDLDMINAFPKVLGNSDPLRYLQALPGVQTNSEFDIGIYIQGCDNAHNDVSIEGVPLYGVSHLFGFFSIFNPSHFTNMTFTGATGPKNANMIGGMIRMELPDAVPERAGGEINVGIMSAQGTLKVPLGKKAGLFLSVRQSYLNLLYKRWLKLDGSPIRYDFGDYNVTWIFVPGSNDKVWVDFYLGRDKASLMEIHYGAEAGMRWGNHLEAVHWEHIFNEDVKLTQSWFNSGFRFNLSLLQDELDLRMPSHIESIGYKGEVEHGDFHSGLNAVWYHVLPQNPMLTGTYNESDYGQERQTGLEVSLYSNYDKTFDYRWKVEVGLIGSMFMTPERRFFWNVSPSVSLSYLMRQGGMITLGYGWQHQYLFQTGLTGIGLPTEFWFLSGSLSRPQASQYVSLGYEAQFLHGALAVSAELYYKKLYNQVEYKGDLFDFLNSSYSLEDALLKGTGTNYGASLMLHKRTGKLTGWISYSYSRALRSFDYPEYPSVYPANHDRPHELTVTAAYHVGKWDFGGNFVYASGTPFTAPKSFYVSSGFLVPEYGEHNANRMRPYIRLDISVNYNIIKNKRQECGVNFSLYNVLARKNDVMYRLKIEGDKFAYAPMSFFLNLVPSISYYHKF</sequence>
<dbReference type="Gene3D" id="2.40.170.20">
    <property type="entry name" value="TonB-dependent receptor, beta-barrel domain"/>
    <property type="match status" value="1"/>
</dbReference>
<evidence type="ECO:0000256" key="1">
    <source>
        <dbReference type="ARBA" id="ARBA00004571"/>
    </source>
</evidence>
<evidence type="ECO:0000256" key="7">
    <source>
        <dbReference type="ARBA" id="ARBA00023237"/>
    </source>
</evidence>
<dbReference type="Proteomes" id="UP000823597">
    <property type="component" value="Unassembled WGS sequence"/>
</dbReference>
<dbReference type="InterPro" id="IPR039426">
    <property type="entry name" value="TonB-dep_rcpt-like"/>
</dbReference>
<evidence type="ECO:0000256" key="4">
    <source>
        <dbReference type="ARBA" id="ARBA00022692"/>
    </source>
</evidence>
<dbReference type="PANTHER" id="PTHR30069:SF29">
    <property type="entry name" value="HEMOGLOBIN AND HEMOGLOBIN-HAPTOGLOBIN-BINDING PROTEIN 1-RELATED"/>
    <property type="match status" value="1"/>
</dbReference>
<evidence type="ECO:0000256" key="3">
    <source>
        <dbReference type="ARBA" id="ARBA00022452"/>
    </source>
</evidence>
<keyword evidence="7" id="KW-0998">Cell outer membrane</keyword>
<dbReference type="AlphaFoldDB" id="A0A9D9N8S9"/>
<dbReference type="SUPFAM" id="SSF56935">
    <property type="entry name" value="Porins"/>
    <property type="match status" value="1"/>
</dbReference>
<dbReference type="EMBL" id="JADIME010000003">
    <property type="protein sequence ID" value="MBO8464434.1"/>
    <property type="molecule type" value="Genomic_DNA"/>
</dbReference>
<name>A0A9D9N8S9_9BACT</name>
<protein>
    <submittedName>
        <fullName evidence="9">TonB-dependent receptor</fullName>
    </submittedName>
</protein>
<proteinExistence type="predicted"/>
<dbReference type="GO" id="GO:0009279">
    <property type="term" value="C:cell outer membrane"/>
    <property type="evidence" value="ECO:0007669"/>
    <property type="project" value="UniProtKB-SubCell"/>
</dbReference>
<keyword evidence="4" id="KW-0812">Transmembrane</keyword>
<accession>A0A9D9N8S9</accession>
<dbReference type="PANTHER" id="PTHR30069">
    <property type="entry name" value="TONB-DEPENDENT OUTER MEMBRANE RECEPTOR"/>
    <property type="match status" value="1"/>
</dbReference>
<comment type="caution">
    <text evidence="9">The sequence shown here is derived from an EMBL/GenBank/DDBJ whole genome shotgun (WGS) entry which is preliminary data.</text>
</comment>
<keyword evidence="9" id="KW-0675">Receptor</keyword>
<keyword evidence="6" id="KW-0472">Membrane</keyword>
<keyword evidence="2" id="KW-0813">Transport</keyword>
<evidence type="ECO:0000256" key="5">
    <source>
        <dbReference type="ARBA" id="ARBA00022729"/>
    </source>
</evidence>
<evidence type="ECO:0000313" key="10">
    <source>
        <dbReference type="Proteomes" id="UP000823597"/>
    </source>
</evidence>
<dbReference type="GO" id="GO:0015344">
    <property type="term" value="F:siderophore uptake transmembrane transporter activity"/>
    <property type="evidence" value="ECO:0007669"/>
    <property type="project" value="TreeGrafter"/>
</dbReference>
<keyword evidence="5" id="KW-0732">Signal</keyword>
<reference evidence="9" key="1">
    <citation type="submission" date="2020-10" db="EMBL/GenBank/DDBJ databases">
        <authorList>
            <person name="Gilroy R."/>
        </authorList>
    </citation>
    <scope>NUCLEOTIDE SEQUENCE</scope>
    <source>
        <strain evidence="9">10037</strain>
    </source>
</reference>
<feature type="region of interest" description="Disordered" evidence="8">
    <location>
        <begin position="32"/>
        <end position="59"/>
    </location>
</feature>
<evidence type="ECO:0000313" key="9">
    <source>
        <dbReference type="EMBL" id="MBO8464434.1"/>
    </source>
</evidence>
<comment type="subcellular location">
    <subcellularLocation>
        <location evidence="1">Cell outer membrane</location>
        <topology evidence="1">Multi-pass membrane protein</topology>
    </subcellularLocation>
</comment>
<dbReference type="InterPro" id="IPR036942">
    <property type="entry name" value="Beta-barrel_TonB_sf"/>
</dbReference>
<keyword evidence="3" id="KW-1134">Transmembrane beta strand</keyword>
<evidence type="ECO:0000256" key="8">
    <source>
        <dbReference type="SAM" id="MobiDB-lite"/>
    </source>
</evidence>
<reference evidence="9" key="2">
    <citation type="journal article" date="2021" name="PeerJ">
        <title>Extensive microbial diversity within the chicken gut microbiome revealed by metagenomics and culture.</title>
        <authorList>
            <person name="Gilroy R."/>
            <person name="Ravi A."/>
            <person name="Getino M."/>
            <person name="Pursley I."/>
            <person name="Horton D.L."/>
            <person name="Alikhan N.F."/>
            <person name="Baker D."/>
            <person name="Gharbi K."/>
            <person name="Hall N."/>
            <person name="Watson M."/>
            <person name="Adriaenssens E.M."/>
            <person name="Foster-Nyarko E."/>
            <person name="Jarju S."/>
            <person name="Secka A."/>
            <person name="Antonio M."/>
            <person name="Oren A."/>
            <person name="Chaudhuri R.R."/>
            <person name="La Ragione R."/>
            <person name="Hildebrand F."/>
            <person name="Pallen M.J."/>
        </authorList>
    </citation>
    <scope>NUCLEOTIDE SEQUENCE</scope>
    <source>
        <strain evidence="9">10037</strain>
    </source>
</reference>
<evidence type="ECO:0000256" key="2">
    <source>
        <dbReference type="ARBA" id="ARBA00022448"/>
    </source>
</evidence>
<dbReference type="GO" id="GO:0044718">
    <property type="term" value="P:siderophore transmembrane transport"/>
    <property type="evidence" value="ECO:0007669"/>
    <property type="project" value="TreeGrafter"/>
</dbReference>
<gene>
    <name evidence="9" type="ORF">IAB93_00370</name>
</gene>